<sequence length="581" mass="65293">MISGGIHYVLFIILLFFITVIVSYILLKILFAHTFPIYMLSAAAIICIISLVVWSIHFPHMADSFTRFLFSSIVAVLSAFCLAASAFIISRLLKENKQCHKCLFFEYPDVILLLDINGLLISGNPEVRKMLGYKPSEYIGKHFTQFIAPDQIEKAKKKFERTLKGESCEYDLQVKHKNGKIIDMHFKTIPIIHGNRLKGIYVIGQNMTELNRYRKELENLYHKHTLILNSIAEGVCGIDKHGNIVFWNPAAERMTGYKAEEAIGKASHDIIHHTKKDGTPYSIDECPIDLAIQDGKTYHISEDIFWKKDGTHFPVSYTVTPVLENGAVVDAVLTFTDITELKKTEEFIRTSEKLSVAGQLAAGIAHEIRNPLTAIKGFIQLLQFELDEKKPYLHIIESEIQRIELILGELLVLAKPQATKFTKSDIGVLLQHVTTLLETQGILHNIQIITKIDPSLPLIECDENGLKQVFINFLKNAMEAMKSGGHIFIEAQKKDEYSVLIRFIDEGCGIPKEQLEKIGKPFFTTKEKGTGLGIMISKKIIEDHGGTMSIMSEENKGTTVEVTLPIRVSASSVLHNSLLSG</sequence>
<dbReference type="NCBIfam" id="TIGR00229">
    <property type="entry name" value="sensory_box"/>
    <property type="match status" value="2"/>
</dbReference>
<dbReference type="Pfam" id="PF13426">
    <property type="entry name" value="PAS_9"/>
    <property type="match status" value="1"/>
</dbReference>
<keyword evidence="4" id="KW-0808">Transferase</keyword>
<evidence type="ECO:0000313" key="11">
    <source>
        <dbReference type="Proteomes" id="UP000613002"/>
    </source>
</evidence>
<dbReference type="InterPro" id="IPR004358">
    <property type="entry name" value="Sig_transdc_His_kin-like_C"/>
</dbReference>
<dbReference type="InterPro" id="IPR005467">
    <property type="entry name" value="His_kinase_dom"/>
</dbReference>
<dbReference type="AlphaFoldDB" id="A0A6G9J2Y8"/>
<dbReference type="PROSITE" id="PS50113">
    <property type="entry name" value="PAC"/>
    <property type="match status" value="1"/>
</dbReference>
<keyword evidence="5" id="KW-0547">Nucleotide-binding</keyword>
<dbReference type="InterPro" id="IPR003594">
    <property type="entry name" value="HATPase_dom"/>
</dbReference>
<dbReference type="EC" id="2.7.13.3" evidence="2"/>
<evidence type="ECO:0000256" key="8">
    <source>
        <dbReference type="ARBA" id="ARBA00022969"/>
    </source>
</evidence>
<evidence type="ECO:0000256" key="2">
    <source>
        <dbReference type="ARBA" id="ARBA00012438"/>
    </source>
</evidence>
<dbReference type="SUPFAM" id="SSF55874">
    <property type="entry name" value="ATPase domain of HSP90 chaperone/DNA topoisomerase II/histidine kinase"/>
    <property type="match status" value="1"/>
</dbReference>
<evidence type="ECO:0000256" key="4">
    <source>
        <dbReference type="ARBA" id="ARBA00022679"/>
    </source>
</evidence>
<dbReference type="CDD" id="cd00075">
    <property type="entry name" value="HATPase"/>
    <property type="match status" value="1"/>
</dbReference>
<dbReference type="SUPFAM" id="SSF47384">
    <property type="entry name" value="Homodimeric domain of signal transducing histidine kinase"/>
    <property type="match status" value="1"/>
</dbReference>
<dbReference type="InterPro" id="IPR035965">
    <property type="entry name" value="PAS-like_dom_sf"/>
</dbReference>
<dbReference type="Gene3D" id="3.30.450.20">
    <property type="entry name" value="PAS domain"/>
    <property type="match status" value="2"/>
</dbReference>
<keyword evidence="8" id="KW-0749">Sporulation</keyword>
<evidence type="ECO:0000313" key="10">
    <source>
        <dbReference type="EMBL" id="MBB3868842.1"/>
    </source>
</evidence>
<dbReference type="Proteomes" id="UP000613002">
    <property type="component" value="Unassembled WGS sequence"/>
</dbReference>
<dbReference type="InterPro" id="IPR003661">
    <property type="entry name" value="HisK_dim/P_dom"/>
</dbReference>
<keyword evidence="11" id="KW-1185">Reference proteome</keyword>
<protein>
    <recommendedName>
        <fullName evidence="2">histidine kinase</fullName>
        <ecNumber evidence="2">2.7.13.3</ecNumber>
    </recommendedName>
</protein>
<dbReference type="PROSITE" id="PS50109">
    <property type="entry name" value="HIS_KIN"/>
    <property type="match status" value="1"/>
</dbReference>
<dbReference type="InterPro" id="IPR036890">
    <property type="entry name" value="HATPase_C_sf"/>
</dbReference>
<evidence type="ECO:0000256" key="6">
    <source>
        <dbReference type="ARBA" id="ARBA00022777"/>
    </source>
</evidence>
<dbReference type="GO" id="GO:0006355">
    <property type="term" value="P:regulation of DNA-templated transcription"/>
    <property type="evidence" value="ECO:0007669"/>
    <property type="project" value="InterPro"/>
</dbReference>
<dbReference type="CDD" id="cd00130">
    <property type="entry name" value="PAS"/>
    <property type="match status" value="2"/>
</dbReference>
<dbReference type="GeneID" id="94897988"/>
<dbReference type="SMART" id="SM00388">
    <property type="entry name" value="HisKA"/>
    <property type="match status" value="1"/>
</dbReference>
<keyword evidence="7" id="KW-0067">ATP-binding</keyword>
<dbReference type="Pfam" id="PF00989">
    <property type="entry name" value="PAS"/>
    <property type="match status" value="1"/>
</dbReference>
<keyword evidence="9" id="KW-0902">Two-component regulatory system</keyword>
<dbReference type="PANTHER" id="PTHR43065:SF34">
    <property type="entry name" value="SPORULATION KINASE A"/>
    <property type="match status" value="1"/>
</dbReference>
<evidence type="ECO:0000256" key="1">
    <source>
        <dbReference type="ARBA" id="ARBA00000085"/>
    </source>
</evidence>
<dbReference type="InterPro" id="IPR013767">
    <property type="entry name" value="PAS_fold"/>
</dbReference>
<dbReference type="Pfam" id="PF00512">
    <property type="entry name" value="HisKA"/>
    <property type="match status" value="1"/>
</dbReference>
<evidence type="ECO:0000256" key="7">
    <source>
        <dbReference type="ARBA" id="ARBA00022840"/>
    </source>
</evidence>
<dbReference type="GO" id="GO:0005524">
    <property type="term" value="F:ATP binding"/>
    <property type="evidence" value="ECO:0007669"/>
    <property type="project" value="UniProtKB-KW"/>
</dbReference>
<dbReference type="EMBL" id="JACICZ010000005">
    <property type="protein sequence ID" value="MBB3868842.1"/>
    <property type="molecule type" value="Genomic_DNA"/>
</dbReference>
<dbReference type="InterPro" id="IPR036097">
    <property type="entry name" value="HisK_dim/P_sf"/>
</dbReference>
<comment type="catalytic activity">
    <reaction evidence="1">
        <text>ATP + protein L-histidine = ADP + protein N-phospho-L-histidine.</text>
        <dbReference type="EC" id="2.7.13.3"/>
    </reaction>
</comment>
<gene>
    <name evidence="10" type="ORF">HNR78_001727</name>
</gene>
<dbReference type="Gene3D" id="3.30.565.10">
    <property type="entry name" value="Histidine kinase-like ATPase, C-terminal domain"/>
    <property type="match status" value="1"/>
</dbReference>
<comment type="caution">
    <text evidence="10">The sequence shown here is derived from an EMBL/GenBank/DDBJ whole genome shotgun (WGS) entry which is preliminary data.</text>
</comment>
<dbReference type="PANTHER" id="PTHR43065">
    <property type="entry name" value="SENSOR HISTIDINE KINASE"/>
    <property type="match status" value="1"/>
</dbReference>
<evidence type="ECO:0000256" key="5">
    <source>
        <dbReference type="ARBA" id="ARBA00022741"/>
    </source>
</evidence>
<dbReference type="PRINTS" id="PR00344">
    <property type="entry name" value="BCTRLSENSOR"/>
</dbReference>
<accession>A0A6G9J2Y8</accession>
<dbReference type="InterPro" id="IPR000014">
    <property type="entry name" value="PAS"/>
</dbReference>
<dbReference type="PROSITE" id="PS50112">
    <property type="entry name" value="PAS"/>
    <property type="match status" value="2"/>
</dbReference>
<dbReference type="SMART" id="SM00086">
    <property type="entry name" value="PAC"/>
    <property type="match status" value="2"/>
</dbReference>
<proteinExistence type="predicted"/>
<reference evidence="10 11" key="1">
    <citation type="submission" date="2020-08" db="EMBL/GenBank/DDBJ databases">
        <title>Genomic Encyclopedia of Type Strains, Phase IV (KMG-IV): sequencing the most valuable type-strain genomes for metagenomic binning, comparative biology and taxonomic classification.</title>
        <authorList>
            <person name="Goeker M."/>
        </authorList>
    </citation>
    <scope>NUCLEOTIDE SEQUENCE [LARGE SCALE GENOMIC DNA]</scope>
    <source>
        <strain evidence="10 11">DSM 14590</strain>
    </source>
</reference>
<name>A0A6G9J2Y8_9BACL</name>
<evidence type="ECO:0000256" key="9">
    <source>
        <dbReference type="ARBA" id="ARBA00023012"/>
    </source>
</evidence>
<dbReference type="SUPFAM" id="SSF55785">
    <property type="entry name" value="PYP-like sensor domain (PAS domain)"/>
    <property type="match status" value="2"/>
</dbReference>
<organism evidence="10 11">
    <name type="scientific">Parageobacillus toebii NBRC 107807</name>
    <dbReference type="NCBI Taxonomy" id="1223503"/>
    <lineage>
        <taxon>Bacteria</taxon>
        <taxon>Bacillati</taxon>
        <taxon>Bacillota</taxon>
        <taxon>Bacilli</taxon>
        <taxon>Bacillales</taxon>
        <taxon>Anoxybacillaceae</taxon>
        <taxon>Parageobacillus</taxon>
    </lineage>
</organism>
<evidence type="ECO:0000256" key="3">
    <source>
        <dbReference type="ARBA" id="ARBA00022553"/>
    </source>
</evidence>
<dbReference type="InterPro" id="IPR000700">
    <property type="entry name" value="PAS-assoc_C"/>
</dbReference>
<keyword evidence="6" id="KW-0418">Kinase</keyword>
<dbReference type="InterPro" id="IPR001610">
    <property type="entry name" value="PAC"/>
</dbReference>
<dbReference type="SMART" id="SM00387">
    <property type="entry name" value="HATPase_c"/>
    <property type="match status" value="1"/>
</dbReference>
<dbReference type="SMART" id="SM00091">
    <property type="entry name" value="PAS"/>
    <property type="match status" value="2"/>
</dbReference>
<dbReference type="FunFam" id="1.10.287.130:FF:000040">
    <property type="entry name" value="PAS domain-containing sensor histidine kinase"/>
    <property type="match status" value="1"/>
</dbReference>
<dbReference type="GO" id="GO:0000155">
    <property type="term" value="F:phosphorelay sensor kinase activity"/>
    <property type="evidence" value="ECO:0007669"/>
    <property type="project" value="InterPro"/>
</dbReference>
<dbReference type="CDD" id="cd00082">
    <property type="entry name" value="HisKA"/>
    <property type="match status" value="1"/>
</dbReference>
<keyword evidence="3" id="KW-0597">Phosphoprotein</keyword>
<dbReference type="Gene3D" id="1.10.287.130">
    <property type="match status" value="1"/>
</dbReference>
<dbReference type="Pfam" id="PF02518">
    <property type="entry name" value="HATPase_c"/>
    <property type="match status" value="1"/>
</dbReference>
<dbReference type="GO" id="GO:0030435">
    <property type="term" value="P:sporulation resulting in formation of a cellular spore"/>
    <property type="evidence" value="ECO:0007669"/>
    <property type="project" value="UniProtKB-KW"/>
</dbReference>
<dbReference type="RefSeq" id="WP_062754861.1">
    <property type="nucleotide sequence ID" value="NZ_CP049703.1"/>
</dbReference>